<proteinExistence type="predicted"/>
<evidence type="ECO:0000313" key="1">
    <source>
        <dbReference type="EMBL" id="GFU44476.1"/>
    </source>
</evidence>
<protein>
    <submittedName>
        <fullName evidence="1">Uncharacterized protein</fullName>
    </submittedName>
</protein>
<dbReference type="Proteomes" id="UP000887013">
    <property type="component" value="Unassembled WGS sequence"/>
</dbReference>
<dbReference type="EMBL" id="BMAW01036545">
    <property type="protein sequence ID" value="GFU44476.1"/>
    <property type="molecule type" value="Genomic_DNA"/>
</dbReference>
<dbReference type="AlphaFoldDB" id="A0A8X6QXA9"/>
<evidence type="ECO:0000313" key="2">
    <source>
        <dbReference type="Proteomes" id="UP000887013"/>
    </source>
</evidence>
<reference evidence="1" key="1">
    <citation type="submission" date="2020-08" db="EMBL/GenBank/DDBJ databases">
        <title>Multicomponent nature underlies the extraordinary mechanical properties of spider dragline silk.</title>
        <authorList>
            <person name="Kono N."/>
            <person name="Nakamura H."/>
            <person name="Mori M."/>
            <person name="Yoshida Y."/>
            <person name="Ohtoshi R."/>
            <person name="Malay A.D."/>
            <person name="Moran D.A.P."/>
            <person name="Tomita M."/>
            <person name="Numata K."/>
            <person name="Arakawa K."/>
        </authorList>
    </citation>
    <scope>NUCLEOTIDE SEQUENCE</scope>
</reference>
<name>A0A8X6QXA9_NEPPI</name>
<sequence>MSTFDSMCFQTEKSRDYINSTIFFYSSSVLIPLVQARVYKDIRCGLKYAYVSFTDLFTTCKQNAHPDYRVRCHRGHISPQLQPQSKVEVEKYQP</sequence>
<organism evidence="1 2">
    <name type="scientific">Nephila pilipes</name>
    <name type="common">Giant wood spider</name>
    <name type="synonym">Nephila maculata</name>
    <dbReference type="NCBI Taxonomy" id="299642"/>
    <lineage>
        <taxon>Eukaryota</taxon>
        <taxon>Metazoa</taxon>
        <taxon>Ecdysozoa</taxon>
        <taxon>Arthropoda</taxon>
        <taxon>Chelicerata</taxon>
        <taxon>Arachnida</taxon>
        <taxon>Araneae</taxon>
        <taxon>Araneomorphae</taxon>
        <taxon>Entelegynae</taxon>
        <taxon>Araneoidea</taxon>
        <taxon>Nephilidae</taxon>
        <taxon>Nephila</taxon>
    </lineage>
</organism>
<keyword evidence="2" id="KW-1185">Reference proteome</keyword>
<comment type="caution">
    <text evidence="1">The sequence shown here is derived from an EMBL/GenBank/DDBJ whole genome shotgun (WGS) entry which is preliminary data.</text>
</comment>
<accession>A0A8X6QXA9</accession>
<gene>
    <name evidence="1" type="ORF">NPIL_114451</name>
</gene>